<dbReference type="InterPro" id="IPR000594">
    <property type="entry name" value="ThiF_NAD_FAD-bd"/>
</dbReference>
<comment type="caution">
    <text evidence="2">The sequence shown here is derived from an EMBL/GenBank/DDBJ whole genome shotgun (WGS) entry which is preliminary data.</text>
</comment>
<dbReference type="InterPro" id="IPR035985">
    <property type="entry name" value="Ubiquitin-activating_enz"/>
</dbReference>
<dbReference type="GO" id="GO:0016779">
    <property type="term" value="F:nucleotidyltransferase activity"/>
    <property type="evidence" value="ECO:0007669"/>
    <property type="project" value="UniProtKB-KW"/>
</dbReference>
<dbReference type="Gene3D" id="3.40.50.720">
    <property type="entry name" value="NAD(P)-binding Rossmann-like Domain"/>
    <property type="match status" value="1"/>
</dbReference>
<proteinExistence type="predicted"/>
<organism evidence="2 3">
    <name type="scientific">Leifsonia virtsii</name>
    <dbReference type="NCBI Taxonomy" id="3035915"/>
    <lineage>
        <taxon>Bacteria</taxon>
        <taxon>Bacillati</taxon>
        <taxon>Actinomycetota</taxon>
        <taxon>Actinomycetes</taxon>
        <taxon>Micrococcales</taxon>
        <taxon>Microbacteriaceae</taxon>
        <taxon>Leifsonia</taxon>
    </lineage>
</organism>
<dbReference type="Proteomes" id="UP001174210">
    <property type="component" value="Unassembled WGS sequence"/>
</dbReference>
<dbReference type="RefSeq" id="WP_301218720.1">
    <property type="nucleotide sequence ID" value="NZ_JAROCB010000002.1"/>
</dbReference>
<keyword evidence="2" id="KW-0808">Transferase</keyword>
<reference evidence="2" key="1">
    <citation type="submission" date="2023-03" db="EMBL/GenBank/DDBJ databases">
        <title>MT1 and MT2 Draft Genomes of Novel Species.</title>
        <authorList>
            <person name="Venkateswaran K."/>
        </authorList>
    </citation>
    <scope>NUCLEOTIDE SEQUENCE</scope>
    <source>
        <strain evidence="2">F6_8S_P_1A</strain>
    </source>
</reference>
<dbReference type="EMBL" id="JAROCB010000002">
    <property type="protein sequence ID" value="MDN4597594.1"/>
    <property type="molecule type" value="Genomic_DNA"/>
</dbReference>
<feature type="domain" description="THIF-type NAD/FAD binding fold" evidence="1">
    <location>
        <begin position="168"/>
        <end position="444"/>
    </location>
</feature>
<dbReference type="PANTHER" id="PTHR10953">
    <property type="entry name" value="UBIQUITIN-ACTIVATING ENZYME E1"/>
    <property type="match status" value="1"/>
</dbReference>
<dbReference type="Pfam" id="PF00899">
    <property type="entry name" value="ThiF"/>
    <property type="match status" value="1"/>
</dbReference>
<evidence type="ECO:0000313" key="2">
    <source>
        <dbReference type="EMBL" id="MDN4597594.1"/>
    </source>
</evidence>
<dbReference type="PANTHER" id="PTHR10953:SF247">
    <property type="entry name" value="SLL6053 PROTEIN"/>
    <property type="match status" value="1"/>
</dbReference>
<keyword evidence="3" id="KW-1185">Reference proteome</keyword>
<sequence length="465" mass="50508">MTISGAHWAELNAHIFPGDRDEHGAVLRCGIAGSRLLVREVIRAVDGRDYVPGTSSYRRLTADFITGQALRFAEDNSVYVAVHNHGGDDEVEFSDIDLGSHERSYPALLQITGAPAVGALVFAKNAVAGDIWTADGARRPLEKLVIAGPFRRELYPAPRARQAALPAYNRQALLFGAAGQDILRRQKIAIIGLGGAGSLINEEVARLGVGHLILIDADRIETSNLSRVVGATRFDAHTWLTGEDRPAWMRQLGGRLTAPKVRIGKRVAKQASRHARVDIVRSNVEDAGVWKQLTDCDHIFLAADSHTARLLVNAIAHQYLIPVTQVGAKAQVEGAGDVAAVYSVSRLIEPGQTCLRCNGLISSTKLTQEATPPAERKRQRYVDDADVHAPSVIALNAVAASIAVNEWLMRTVGLARRAITPDWVTVDALHGEYNLDGARQDQDCPWCGPRRYGQGDALELPVKIR</sequence>
<gene>
    <name evidence="2" type="ORF">P5G59_10620</name>
</gene>
<accession>A0ABT8IXP8</accession>
<evidence type="ECO:0000259" key="1">
    <source>
        <dbReference type="Pfam" id="PF00899"/>
    </source>
</evidence>
<dbReference type="InterPro" id="IPR045886">
    <property type="entry name" value="ThiF/MoeB/HesA"/>
</dbReference>
<dbReference type="SUPFAM" id="SSF69572">
    <property type="entry name" value="Activating enzymes of the ubiquitin-like proteins"/>
    <property type="match status" value="1"/>
</dbReference>
<evidence type="ECO:0000313" key="3">
    <source>
        <dbReference type="Proteomes" id="UP001174210"/>
    </source>
</evidence>
<protein>
    <submittedName>
        <fullName evidence="2">ThiF family adenylyltransferase</fullName>
    </submittedName>
</protein>
<keyword evidence="2" id="KW-0548">Nucleotidyltransferase</keyword>
<name>A0ABT8IXP8_9MICO</name>